<dbReference type="AlphaFoldDB" id="A0A845LFU0"/>
<proteinExistence type="predicted"/>
<dbReference type="EMBL" id="WXEX01000001">
    <property type="protein sequence ID" value="MZP41716.1"/>
    <property type="molecule type" value="Genomic_DNA"/>
</dbReference>
<organism evidence="2 3">
    <name type="scientific">Heliomicrobium gestii</name>
    <name type="common">Heliobacterium gestii</name>
    <dbReference type="NCBI Taxonomy" id="2699"/>
    <lineage>
        <taxon>Bacteria</taxon>
        <taxon>Bacillati</taxon>
        <taxon>Bacillota</taxon>
        <taxon>Clostridia</taxon>
        <taxon>Eubacteriales</taxon>
        <taxon>Heliobacteriaceae</taxon>
        <taxon>Heliomicrobium</taxon>
    </lineage>
</organism>
<feature type="compositionally biased region" description="Low complexity" evidence="1">
    <location>
        <begin position="156"/>
        <end position="173"/>
    </location>
</feature>
<accession>A0A845LFU0</accession>
<comment type="caution">
    <text evidence="2">The sequence shown here is derived from an EMBL/GenBank/DDBJ whole genome shotgun (WGS) entry which is preliminary data.</text>
</comment>
<evidence type="ECO:0000313" key="3">
    <source>
        <dbReference type="Proteomes" id="UP000471031"/>
    </source>
</evidence>
<sequence length="257" mass="28105">MSDRTYSCGPEDTMGLSPARRQPDCRYACPQEPYLLQAMHRHVCRMVQDRCAEMYSRLYHDMRGTVSDMMGTIDPREYWQGTYPGCGTTSPASMQPVPQPWYPMPVMPGMLLTPGAPEIPGALGNPMPADLSPVEQPARWMPEVGPAPSPTPTRPPSSRSLPRPSRRPTLIIPMSAEEKPSPTSSIKVTFGPDAALTAAPAPDDAIADLPVFAADDESDAAAEEAMMTMSDREETVEGVIEEDSGNEEPVNREKKEE</sequence>
<name>A0A845LFU0_HELGE</name>
<evidence type="ECO:0000313" key="2">
    <source>
        <dbReference type="EMBL" id="MZP41716.1"/>
    </source>
</evidence>
<reference evidence="2 3" key="1">
    <citation type="submission" date="2020-01" db="EMBL/GenBank/DDBJ databases">
        <title>Whole genome sequence of Heliobacterium gestii DSM 11169.</title>
        <authorList>
            <person name="Kyndt J.A."/>
            <person name="Meyer T.E."/>
        </authorList>
    </citation>
    <scope>NUCLEOTIDE SEQUENCE [LARGE SCALE GENOMIC DNA]</scope>
    <source>
        <strain evidence="2 3">DSM 11169</strain>
    </source>
</reference>
<feature type="compositionally biased region" description="Acidic residues" evidence="1">
    <location>
        <begin position="236"/>
        <end position="246"/>
    </location>
</feature>
<feature type="compositionally biased region" description="Pro residues" evidence="1">
    <location>
        <begin position="145"/>
        <end position="155"/>
    </location>
</feature>
<feature type="region of interest" description="Disordered" evidence="1">
    <location>
        <begin position="208"/>
        <end position="257"/>
    </location>
</feature>
<dbReference type="RefSeq" id="WP_161260289.1">
    <property type="nucleotide sequence ID" value="NZ_JAFBDC010000001.1"/>
</dbReference>
<evidence type="ECO:0000256" key="1">
    <source>
        <dbReference type="SAM" id="MobiDB-lite"/>
    </source>
</evidence>
<dbReference type="Proteomes" id="UP000471031">
    <property type="component" value="Unassembled WGS sequence"/>
</dbReference>
<protein>
    <submittedName>
        <fullName evidence="2">Uncharacterized protein</fullName>
    </submittedName>
</protein>
<keyword evidence="3" id="KW-1185">Reference proteome</keyword>
<gene>
    <name evidence="2" type="ORF">GTO89_01555</name>
</gene>
<feature type="region of interest" description="Disordered" evidence="1">
    <location>
        <begin position="139"/>
        <end position="188"/>
    </location>
</feature>